<dbReference type="Gene3D" id="2.10.25.10">
    <property type="entry name" value="Laminin"/>
    <property type="match status" value="1"/>
</dbReference>
<sequence length="485" mass="57549">MSRKFYFLLLIILSFYFIYSAKPSIKPKKKQAVVSDDEPNLYIFNENFVQEMENSLMNLTSFNHVRSRLSKLGKIALYLRLYRTWIYSPASGHRGFHRYNPYPPVTFHPYIYGNCSNPNNFMSCIDTLFENIQQRSKFMFPKAYQKAETFIIEEEDFLHKVTNTKFNFDFSASYFLCFLTKNRVSFLARLPFCSYGFEEHQIHEWPAMAFRQFEDSPELWRFGKNISLDPIDHFSNQIDFECADVSFCPDPCCGRNSTRFFREGDTHNYAFDDDISATFNDSIQNYTKKMTRNERKHGWCAHSTCSLKGKRHIDYSETKEYFEDKKLQEEIQKRSRKNKNIKNGTEGEDQIIKILLRRETSTHYCYLEEPFNDDFLGIMENRWNLSCACVFPNNSIDHSKLYRFDVLECVDVNECIFEECPYPEQCVNMVDRYVCACPPGYYRQKVDIANEKVVKKEEEKKKNEGTCMKIYYKSIGRNLPNNLFS</sequence>
<dbReference type="AlphaFoldDB" id="A0A6V7UVK0"/>
<evidence type="ECO:0000259" key="4">
    <source>
        <dbReference type="PROSITE" id="PS50026"/>
    </source>
</evidence>
<keyword evidence="2" id="KW-0245">EGF-like domain</keyword>
<protein>
    <recommendedName>
        <fullName evidence="4">EGF-like domain-containing protein</fullName>
    </recommendedName>
</protein>
<dbReference type="PROSITE" id="PS50026">
    <property type="entry name" value="EGF_3"/>
    <property type="match status" value="1"/>
</dbReference>
<dbReference type="GO" id="GO:0005509">
    <property type="term" value="F:calcium ion binding"/>
    <property type="evidence" value="ECO:0007669"/>
    <property type="project" value="InterPro"/>
</dbReference>
<gene>
    <name evidence="5" type="ORF">MENT_LOCUS17726</name>
</gene>
<proteinExistence type="predicted"/>
<accession>A0A6V7UVK0</accession>
<name>A0A6V7UVK0_MELEN</name>
<evidence type="ECO:0000256" key="1">
    <source>
        <dbReference type="ARBA" id="ARBA00023157"/>
    </source>
</evidence>
<dbReference type="SUPFAM" id="SSF57196">
    <property type="entry name" value="EGF/Laminin"/>
    <property type="match status" value="1"/>
</dbReference>
<dbReference type="InterPro" id="IPR000152">
    <property type="entry name" value="EGF-type_Asp/Asn_hydroxyl_site"/>
</dbReference>
<comment type="caution">
    <text evidence="5">The sequence shown here is derived from an EMBL/GenBank/DDBJ whole genome shotgun (WGS) entry which is preliminary data.</text>
</comment>
<evidence type="ECO:0000256" key="2">
    <source>
        <dbReference type="PROSITE-ProRule" id="PRU00076"/>
    </source>
</evidence>
<dbReference type="EMBL" id="CAJEWN010000116">
    <property type="protein sequence ID" value="CAD2166275.1"/>
    <property type="molecule type" value="Genomic_DNA"/>
</dbReference>
<dbReference type="PROSITE" id="PS01187">
    <property type="entry name" value="EGF_CA"/>
    <property type="match status" value="1"/>
</dbReference>
<organism evidence="5 6">
    <name type="scientific">Meloidogyne enterolobii</name>
    <name type="common">Root-knot nematode worm</name>
    <name type="synonym">Meloidogyne mayaguensis</name>
    <dbReference type="NCBI Taxonomy" id="390850"/>
    <lineage>
        <taxon>Eukaryota</taxon>
        <taxon>Metazoa</taxon>
        <taxon>Ecdysozoa</taxon>
        <taxon>Nematoda</taxon>
        <taxon>Chromadorea</taxon>
        <taxon>Rhabditida</taxon>
        <taxon>Tylenchina</taxon>
        <taxon>Tylenchomorpha</taxon>
        <taxon>Tylenchoidea</taxon>
        <taxon>Meloidogynidae</taxon>
        <taxon>Meloidogyninae</taxon>
        <taxon>Meloidogyne</taxon>
    </lineage>
</organism>
<evidence type="ECO:0000256" key="3">
    <source>
        <dbReference type="SAM" id="SignalP"/>
    </source>
</evidence>
<evidence type="ECO:0000313" key="5">
    <source>
        <dbReference type="EMBL" id="CAD2166275.1"/>
    </source>
</evidence>
<keyword evidence="3" id="KW-0732">Signal</keyword>
<dbReference type="PROSITE" id="PS00010">
    <property type="entry name" value="ASX_HYDROXYL"/>
    <property type="match status" value="1"/>
</dbReference>
<evidence type="ECO:0000313" key="6">
    <source>
        <dbReference type="Proteomes" id="UP000580250"/>
    </source>
</evidence>
<dbReference type="InterPro" id="IPR018097">
    <property type="entry name" value="EGF_Ca-bd_CS"/>
</dbReference>
<dbReference type="InterPro" id="IPR001881">
    <property type="entry name" value="EGF-like_Ca-bd_dom"/>
</dbReference>
<feature type="signal peptide" evidence="3">
    <location>
        <begin position="1"/>
        <end position="20"/>
    </location>
</feature>
<dbReference type="CDD" id="cd00054">
    <property type="entry name" value="EGF_CA"/>
    <property type="match status" value="1"/>
</dbReference>
<dbReference type="Proteomes" id="UP000580250">
    <property type="component" value="Unassembled WGS sequence"/>
</dbReference>
<feature type="chain" id="PRO_5028383708" description="EGF-like domain-containing protein" evidence="3">
    <location>
        <begin position="21"/>
        <end position="485"/>
    </location>
</feature>
<reference evidence="5 6" key="1">
    <citation type="submission" date="2020-08" db="EMBL/GenBank/DDBJ databases">
        <authorList>
            <person name="Koutsovoulos G."/>
            <person name="Danchin GJ E."/>
        </authorList>
    </citation>
    <scope>NUCLEOTIDE SEQUENCE [LARGE SCALE GENOMIC DNA]</scope>
</reference>
<feature type="domain" description="EGF-like" evidence="4">
    <location>
        <begin position="411"/>
        <end position="447"/>
    </location>
</feature>
<keyword evidence="1" id="KW-1015">Disulfide bond</keyword>
<comment type="caution">
    <text evidence="2">Lacks conserved residue(s) required for the propagation of feature annotation.</text>
</comment>
<dbReference type="OrthoDB" id="5985519at2759"/>
<dbReference type="InterPro" id="IPR000742">
    <property type="entry name" value="EGF"/>
</dbReference>
<dbReference type="SMART" id="SM00179">
    <property type="entry name" value="EGF_CA"/>
    <property type="match status" value="1"/>
</dbReference>